<dbReference type="InterPro" id="IPR040450">
    <property type="entry name" value="TFIIF_beta_HTH"/>
</dbReference>
<evidence type="ECO:0000256" key="6">
    <source>
        <dbReference type="ARBA" id="ARBA00023242"/>
    </source>
</evidence>
<evidence type="ECO:0000256" key="1">
    <source>
        <dbReference type="ARBA" id="ARBA00004123"/>
    </source>
</evidence>
<accession>A0A8T0S288</accession>
<dbReference type="AlphaFoldDB" id="A0A8T0S288"/>
<organism evidence="9 10">
    <name type="scientific">Panicum virgatum</name>
    <name type="common">Blackwell switchgrass</name>
    <dbReference type="NCBI Taxonomy" id="38727"/>
    <lineage>
        <taxon>Eukaryota</taxon>
        <taxon>Viridiplantae</taxon>
        <taxon>Streptophyta</taxon>
        <taxon>Embryophyta</taxon>
        <taxon>Tracheophyta</taxon>
        <taxon>Spermatophyta</taxon>
        <taxon>Magnoliopsida</taxon>
        <taxon>Liliopsida</taxon>
        <taxon>Poales</taxon>
        <taxon>Poaceae</taxon>
        <taxon>PACMAD clade</taxon>
        <taxon>Panicoideae</taxon>
        <taxon>Panicodae</taxon>
        <taxon>Paniceae</taxon>
        <taxon>Panicinae</taxon>
        <taxon>Panicum</taxon>
        <taxon>Panicum sect. Hiantes</taxon>
    </lineage>
</organism>
<dbReference type="SUPFAM" id="SSF50916">
    <property type="entry name" value="Rap30/74 interaction domains"/>
    <property type="match status" value="1"/>
</dbReference>
<comment type="caution">
    <text evidence="9">The sequence shown here is derived from an EMBL/GenBank/DDBJ whole genome shotgun (WGS) entry which is preliminary data.</text>
</comment>
<evidence type="ECO:0000256" key="5">
    <source>
        <dbReference type="ARBA" id="ARBA00023163"/>
    </source>
</evidence>
<comment type="subcellular location">
    <subcellularLocation>
        <location evidence="1">Nucleus</location>
    </subcellularLocation>
</comment>
<dbReference type="Pfam" id="PF02270">
    <property type="entry name" value="TFIIF_beta"/>
    <property type="match status" value="1"/>
</dbReference>
<name>A0A8T0S288_PANVG</name>
<sequence length="264" mass="29835">MSEEAKYVETARADRSLWLMKCPTVVSRAWQEAAAAAAQGPDAGGANPNPNPVVAKVILSLDPLRDDDAPSQIKMEMTQGCSGNTPKSYSLNMYSDFVPMCIFSESNQGKLACEGKVENKFDMKPHRENLMDYGKLCRERMNMSMDKPRKTELFVDDNGQGMRPMPGELLVHPGQKEKKQPPATKIDTKRTRMDRGELEKKLFKLFEGQPNWSIKQLMQGTNQPEQFLKEILNTLCVYNKRGPNQGTHELKPEYKKYTGDNPTN</sequence>
<evidence type="ECO:0000256" key="4">
    <source>
        <dbReference type="ARBA" id="ARBA00023125"/>
    </source>
</evidence>
<evidence type="ECO:0000259" key="8">
    <source>
        <dbReference type="Pfam" id="PF02270"/>
    </source>
</evidence>
<dbReference type="PANTHER" id="PTHR10445">
    <property type="entry name" value="GENERAL TRANSCRIPTION FACTOR IIF SUBUNIT 2"/>
    <property type="match status" value="1"/>
</dbReference>
<dbReference type="Gene3D" id="1.10.10.10">
    <property type="entry name" value="Winged helix-like DNA-binding domain superfamily/Winged helix DNA-binding domain"/>
    <property type="match status" value="1"/>
</dbReference>
<evidence type="ECO:0000256" key="7">
    <source>
        <dbReference type="SAM" id="MobiDB-lite"/>
    </source>
</evidence>
<feature type="compositionally biased region" description="Basic and acidic residues" evidence="7">
    <location>
        <begin position="248"/>
        <end position="258"/>
    </location>
</feature>
<dbReference type="SUPFAM" id="SSF46785">
    <property type="entry name" value="Winged helix' DNA-binding domain"/>
    <property type="match status" value="1"/>
</dbReference>
<feature type="region of interest" description="Disordered" evidence="7">
    <location>
        <begin position="240"/>
        <end position="264"/>
    </location>
</feature>
<dbReference type="GO" id="GO:0005674">
    <property type="term" value="C:transcription factor TFIIF complex"/>
    <property type="evidence" value="ECO:0007669"/>
    <property type="project" value="InterPro"/>
</dbReference>
<evidence type="ECO:0000313" key="9">
    <source>
        <dbReference type="EMBL" id="KAG2592030.1"/>
    </source>
</evidence>
<dbReference type="InterPro" id="IPR003196">
    <property type="entry name" value="TFIIF_beta"/>
</dbReference>
<evidence type="ECO:0000313" key="10">
    <source>
        <dbReference type="Proteomes" id="UP000823388"/>
    </source>
</evidence>
<keyword evidence="5" id="KW-0804">Transcription</keyword>
<reference evidence="9" key="1">
    <citation type="submission" date="2020-05" db="EMBL/GenBank/DDBJ databases">
        <title>WGS assembly of Panicum virgatum.</title>
        <authorList>
            <person name="Lovell J.T."/>
            <person name="Jenkins J."/>
            <person name="Shu S."/>
            <person name="Juenger T.E."/>
            <person name="Schmutz J."/>
        </authorList>
    </citation>
    <scope>NUCLEOTIDE SEQUENCE</scope>
    <source>
        <strain evidence="9">AP13</strain>
    </source>
</reference>
<dbReference type="InterPro" id="IPR011039">
    <property type="entry name" value="TFIIF_interaction"/>
</dbReference>
<keyword evidence="6" id="KW-0539">Nucleus</keyword>
<gene>
    <name evidence="9" type="ORF">PVAP13_5NG520500</name>
</gene>
<dbReference type="OrthoDB" id="26094at2759"/>
<proteinExistence type="inferred from homology"/>
<dbReference type="FunFam" id="1.10.10.10:FF:000035">
    <property type="entry name" value="General transcription factor IIF subunit 2"/>
    <property type="match status" value="1"/>
</dbReference>
<dbReference type="GO" id="GO:0003677">
    <property type="term" value="F:DNA binding"/>
    <property type="evidence" value="ECO:0007669"/>
    <property type="project" value="UniProtKB-KW"/>
</dbReference>
<keyword evidence="10" id="KW-1185">Reference proteome</keyword>
<dbReference type="InterPro" id="IPR036388">
    <property type="entry name" value="WH-like_DNA-bd_sf"/>
</dbReference>
<keyword evidence="3" id="KW-0805">Transcription regulation</keyword>
<dbReference type="CDD" id="cd07980">
    <property type="entry name" value="TFIIF_beta"/>
    <property type="match status" value="1"/>
</dbReference>
<dbReference type="InterPro" id="IPR036390">
    <property type="entry name" value="WH_DNA-bd_sf"/>
</dbReference>
<dbReference type="EMBL" id="CM029046">
    <property type="protein sequence ID" value="KAG2592030.1"/>
    <property type="molecule type" value="Genomic_DNA"/>
</dbReference>
<dbReference type="PANTHER" id="PTHR10445:SF0">
    <property type="entry name" value="GENERAL TRANSCRIPTION FACTOR IIF SUBUNIT 2"/>
    <property type="match status" value="1"/>
</dbReference>
<evidence type="ECO:0000256" key="3">
    <source>
        <dbReference type="ARBA" id="ARBA00023015"/>
    </source>
</evidence>
<feature type="domain" description="TFIIF beta subunit HTH" evidence="8">
    <location>
        <begin position="191"/>
        <end position="255"/>
    </location>
</feature>
<keyword evidence="4" id="KW-0238">DNA-binding</keyword>
<evidence type="ECO:0000256" key="2">
    <source>
        <dbReference type="ARBA" id="ARBA00009543"/>
    </source>
</evidence>
<dbReference type="GO" id="GO:0006367">
    <property type="term" value="P:transcription initiation at RNA polymerase II promoter"/>
    <property type="evidence" value="ECO:0007669"/>
    <property type="project" value="InterPro"/>
</dbReference>
<protein>
    <recommendedName>
        <fullName evidence="8">TFIIF beta subunit HTH domain-containing protein</fullName>
    </recommendedName>
</protein>
<dbReference type="Proteomes" id="UP000823388">
    <property type="component" value="Chromosome 5N"/>
</dbReference>
<comment type="similarity">
    <text evidence="2">Belongs to the TFIIF beta subunit family.</text>
</comment>